<reference evidence="2" key="1">
    <citation type="submission" date="2016-11" db="EMBL/GenBank/DDBJ databases">
        <authorList>
            <person name="Varghese N."/>
            <person name="Submissions S."/>
        </authorList>
    </citation>
    <scope>NUCLEOTIDE SEQUENCE [LARGE SCALE GENOMIC DNA]</scope>
    <source>
        <strain evidence="2">DSM 2635</strain>
    </source>
</reference>
<protein>
    <submittedName>
        <fullName evidence="1">Uncharacterized protein</fullName>
    </submittedName>
</protein>
<dbReference type="AlphaFoldDB" id="A0A1M5PBC9"/>
<feature type="non-terminal residue" evidence="1">
    <location>
        <position position="46"/>
    </location>
</feature>
<sequence length="46" mass="5011">MCSNDIISNILGISDKNLVFTGDGIEKIRGIEFKVLNAVLTYVPKA</sequence>
<evidence type="ECO:0000313" key="2">
    <source>
        <dbReference type="Proteomes" id="UP000243255"/>
    </source>
</evidence>
<dbReference type="Proteomes" id="UP000243255">
    <property type="component" value="Unassembled WGS sequence"/>
</dbReference>
<organism evidence="1 2">
    <name type="scientific">Asaccharospora irregularis DSM 2635</name>
    <dbReference type="NCBI Taxonomy" id="1121321"/>
    <lineage>
        <taxon>Bacteria</taxon>
        <taxon>Bacillati</taxon>
        <taxon>Bacillota</taxon>
        <taxon>Clostridia</taxon>
        <taxon>Peptostreptococcales</taxon>
        <taxon>Peptostreptococcaceae</taxon>
        <taxon>Asaccharospora</taxon>
    </lineage>
</organism>
<accession>A0A1M5PBC9</accession>
<dbReference type="EMBL" id="FQWX01000013">
    <property type="protein sequence ID" value="SHG99098.1"/>
    <property type="molecule type" value="Genomic_DNA"/>
</dbReference>
<gene>
    <name evidence="1" type="ORF">SAMN04488530_11373</name>
</gene>
<keyword evidence="2" id="KW-1185">Reference proteome</keyword>
<evidence type="ECO:0000313" key="1">
    <source>
        <dbReference type="EMBL" id="SHG99098.1"/>
    </source>
</evidence>
<proteinExistence type="predicted"/>
<name>A0A1M5PBC9_9FIRM</name>